<name>A0A6G8S2E5_9GAMM</name>
<dbReference type="Gene3D" id="3.30.70.270">
    <property type="match status" value="1"/>
</dbReference>
<dbReference type="SUPFAM" id="SSF55073">
    <property type="entry name" value="Nucleotide cyclase"/>
    <property type="match status" value="1"/>
</dbReference>
<evidence type="ECO:0000313" key="8">
    <source>
        <dbReference type="Proteomes" id="UP000501939"/>
    </source>
</evidence>
<keyword evidence="5" id="KW-1133">Transmembrane helix</keyword>
<accession>A0A6G8S2E5</accession>
<dbReference type="EC" id="2.7.7.65" evidence="2"/>
<evidence type="ECO:0000256" key="5">
    <source>
        <dbReference type="SAM" id="Phobius"/>
    </source>
</evidence>
<sequence>MKIELDIDQLQQKKSEIEQLLEKQKRILSTKFELELEQQFWRDREEQLIKMLQRAYLPVLAVFFIFMCVSLTLNYLSATEEFRNHDFSRNFISFGSSWITLIVLFVMAKKEQWNYLYMPVNAFAICFALTVNLSIQLTMLSLPVIWRGTIVMALAIIFVYLCSGLRPKVAFYSSMLSVILTLIYLKIVNANVPMWVVTNTLLLPNLVGLALAILSISTERIRFLQSIIIEYDKLIYSRLNQHFIHLSHQDTLTLLGNRRGFEQNLSNAIEYSQATAQNFAILFIDVDYFKLYNDRYGHDQGDQALIKVAQTLLRHIHEQDTAIRFGGEEFVLLLKNIQLSQAEKVAEAILNDIREQKIEHLSSTICDHLTVSIGLTLYQGEVNIQYPDILKRADQALYMAKAEGRDRCQILNMTQ</sequence>
<evidence type="ECO:0000256" key="2">
    <source>
        <dbReference type="ARBA" id="ARBA00012528"/>
    </source>
</evidence>
<comment type="cofactor">
    <cofactor evidence="1">
        <name>Mg(2+)</name>
        <dbReference type="ChEBI" id="CHEBI:18420"/>
    </cofactor>
</comment>
<dbReference type="InterPro" id="IPR050469">
    <property type="entry name" value="Diguanylate_Cyclase"/>
</dbReference>
<protein>
    <recommendedName>
        <fullName evidence="2">diguanylate cyclase</fullName>
        <ecNumber evidence="2">2.7.7.65</ecNumber>
    </recommendedName>
</protein>
<organism evidence="7 8">
    <name type="scientific">Acinetobacter lanii</name>
    <dbReference type="NCBI Taxonomy" id="2715163"/>
    <lineage>
        <taxon>Bacteria</taxon>
        <taxon>Pseudomonadati</taxon>
        <taxon>Pseudomonadota</taxon>
        <taxon>Gammaproteobacteria</taxon>
        <taxon>Moraxellales</taxon>
        <taxon>Moraxellaceae</taxon>
        <taxon>Acinetobacter</taxon>
    </lineage>
</organism>
<dbReference type="PANTHER" id="PTHR45138:SF9">
    <property type="entry name" value="DIGUANYLATE CYCLASE DGCM-RELATED"/>
    <property type="match status" value="1"/>
</dbReference>
<keyword evidence="5" id="KW-0812">Transmembrane</keyword>
<feature type="transmembrane region" description="Helical" evidence="5">
    <location>
        <begin position="194"/>
        <end position="216"/>
    </location>
</feature>
<keyword evidence="5" id="KW-0472">Membrane</keyword>
<feature type="transmembrane region" description="Helical" evidence="5">
    <location>
        <begin position="169"/>
        <end position="188"/>
    </location>
</feature>
<dbReference type="Proteomes" id="UP000501939">
    <property type="component" value="Chromosome"/>
</dbReference>
<dbReference type="InterPro" id="IPR043128">
    <property type="entry name" value="Rev_trsase/Diguanyl_cyclase"/>
</dbReference>
<dbReference type="InterPro" id="IPR029787">
    <property type="entry name" value="Nucleotide_cyclase"/>
</dbReference>
<feature type="domain" description="GGDEF" evidence="6">
    <location>
        <begin position="277"/>
        <end position="413"/>
    </location>
</feature>
<dbReference type="PANTHER" id="PTHR45138">
    <property type="entry name" value="REGULATORY COMPONENTS OF SENSORY TRANSDUCTION SYSTEM"/>
    <property type="match status" value="1"/>
</dbReference>
<dbReference type="Pfam" id="PF00990">
    <property type="entry name" value="GGDEF"/>
    <property type="match status" value="1"/>
</dbReference>
<feature type="transmembrane region" description="Helical" evidence="5">
    <location>
        <begin position="115"/>
        <end position="138"/>
    </location>
</feature>
<evidence type="ECO:0000256" key="1">
    <source>
        <dbReference type="ARBA" id="ARBA00001946"/>
    </source>
</evidence>
<dbReference type="GO" id="GO:0052621">
    <property type="term" value="F:diguanylate cyclase activity"/>
    <property type="evidence" value="ECO:0007669"/>
    <property type="project" value="UniProtKB-EC"/>
</dbReference>
<dbReference type="NCBIfam" id="TIGR00254">
    <property type="entry name" value="GGDEF"/>
    <property type="match status" value="1"/>
</dbReference>
<reference evidence="7 8" key="1">
    <citation type="submission" date="2020-03" db="EMBL/GenBank/DDBJ databases">
        <authorList>
            <person name="Zhu W."/>
        </authorList>
    </citation>
    <scope>NUCLEOTIDE SEQUENCE [LARGE SCALE GENOMIC DNA]</scope>
    <source>
        <strain evidence="7 8">185</strain>
    </source>
</reference>
<dbReference type="KEGG" id="alj:G8D99_04615"/>
<evidence type="ECO:0000256" key="4">
    <source>
        <dbReference type="SAM" id="Coils"/>
    </source>
</evidence>
<dbReference type="FunFam" id="3.30.70.270:FF:000001">
    <property type="entry name" value="Diguanylate cyclase domain protein"/>
    <property type="match status" value="1"/>
</dbReference>
<keyword evidence="8" id="KW-1185">Reference proteome</keyword>
<dbReference type="CDD" id="cd01949">
    <property type="entry name" value="GGDEF"/>
    <property type="match status" value="1"/>
</dbReference>
<dbReference type="PROSITE" id="PS50887">
    <property type="entry name" value="GGDEF"/>
    <property type="match status" value="1"/>
</dbReference>
<dbReference type="GO" id="GO:1902201">
    <property type="term" value="P:negative regulation of bacterial-type flagellum-dependent cell motility"/>
    <property type="evidence" value="ECO:0007669"/>
    <property type="project" value="TreeGrafter"/>
</dbReference>
<dbReference type="AlphaFoldDB" id="A0A6G8S2E5"/>
<keyword evidence="4" id="KW-0175">Coiled coil</keyword>
<feature type="transmembrane region" description="Helical" evidence="5">
    <location>
        <begin position="55"/>
        <end position="78"/>
    </location>
</feature>
<evidence type="ECO:0000259" key="6">
    <source>
        <dbReference type="PROSITE" id="PS50887"/>
    </source>
</evidence>
<feature type="coiled-coil region" evidence="4">
    <location>
        <begin position="3"/>
        <end position="30"/>
    </location>
</feature>
<feature type="transmembrane region" description="Helical" evidence="5">
    <location>
        <begin position="90"/>
        <end position="108"/>
    </location>
</feature>
<evidence type="ECO:0000313" key="7">
    <source>
        <dbReference type="EMBL" id="QIO08369.1"/>
    </source>
</evidence>
<dbReference type="EMBL" id="CP049916">
    <property type="protein sequence ID" value="QIO08369.1"/>
    <property type="molecule type" value="Genomic_DNA"/>
</dbReference>
<gene>
    <name evidence="7" type="ORF">G8D99_04615</name>
</gene>
<dbReference type="SMART" id="SM00267">
    <property type="entry name" value="GGDEF"/>
    <property type="match status" value="1"/>
</dbReference>
<dbReference type="GO" id="GO:0043709">
    <property type="term" value="P:cell adhesion involved in single-species biofilm formation"/>
    <property type="evidence" value="ECO:0007669"/>
    <property type="project" value="TreeGrafter"/>
</dbReference>
<dbReference type="InterPro" id="IPR000160">
    <property type="entry name" value="GGDEF_dom"/>
</dbReference>
<dbReference type="RefSeq" id="WP_166323056.1">
    <property type="nucleotide sequence ID" value="NZ_CP049916.1"/>
</dbReference>
<evidence type="ECO:0000256" key="3">
    <source>
        <dbReference type="ARBA" id="ARBA00034247"/>
    </source>
</evidence>
<comment type="catalytic activity">
    <reaction evidence="3">
        <text>2 GTP = 3',3'-c-di-GMP + 2 diphosphate</text>
        <dbReference type="Rhea" id="RHEA:24898"/>
        <dbReference type="ChEBI" id="CHEBI:33019"/>
        <dbReference type="ChEBI" id="CHEBI:37565"/>
        <dbReference type="ChEBI" id="CHEBI:58805"/>
        <dbReference type="EC" id="2.7.7.65"/>
    </reaction>
</comment>
<dbReference type="GO" id="GO:0005886">
    <property type="term" value="C:plasma membrane"/>
    <property type="evidence" value="ECO:0007669"/>
    <property type="project" value="TreeGrafter"/>
</dbReference>
<feature type="transmembrane region" description="Helical" evidence="5">
    <location>
        <begin position="144"/>
        <end position="162"/>
    </location>
</feature>
<proteinExistence type="predicted"/>